<proteinExistence type="predicted"/>
<dbReference type="Proteomes" id="UP000254425">
    <property type="component" value="Chromosome"/>
</dbReference>
<feature type="transmembrane region" description="Helical" evidence="1">
    <location>
        <begin position="79"/>
        <end position="97"/>
    </location>
</feature>
<accession>A0A345XLM9</accession>
<feature type="transmembrane region" description="Helical" evidence="1">
    <location>
        <begin position="6"/>
        <end position="31"/>
    </location>
</feature>
<name>A0A345XLM9_9ACTN</name>
<dbReference type="AlphaFoldDB" id="A0A345XLM9"/>
<dbReference type="KEGG" id="sarm:DVA86_07670"/>
<dbReference type="InterPro" id="IPR013901">
    <property type="entry name" value="Anthrone_oxy"/>
</dbReference>
<sequence>MIPVLAPLALAANGLAAGVLLWAVLGGMPMLRWLPAEQYVRVEQFWGNRFEPFQPVCVALTLLCGAALAAAASGAVSRTLFALAAALAAGVLAVSVTRNVPLKRWVMGLDPDRLPDDWEQRDPRAAWSYWNTVRSVLAVSGFALNALAVGVELSG</sequence>
<keyword evidence="1" id="KW-1133">Transmembrane helix</keyword>
<evidence type="ECO:0000313" key="2">
    <source>
        <dbReference type="EMBL" id="AXK32545.1"/>
    </source>
</evidence>
<reference evidence="2 3" key="1">
    <citation type="submission" date="2018-07" db="EMBL/GenBank/DDBJ databases">
        <title>Draft genome of the type strain Streptomyces armeniacus ATCC 15676.</title>
        <authorList>
            <person name="Labana P."/>
            <person name="Gosse J.T."/>
            <person name="Boddy C.N."/>
        </authorList>
    </citation>
    <scope>NUCLEOTIDE SEQUENCE [LARGE SCALE GENOMIC DNA]</scope>
    <source>
        <strain evidence="2 3">ATCC 15676</strain>
    </source>
</reference>
<keyword evidence="3" id="KW-1185">Reference proteome</keyword>
<keyword evidence="1" id="KW-0812">Transmembrane</keyword>
<keyword evidence="1" id="KW-0472">Membrane</keyword>
<dbReference type="Pfam" id="PF08592">
    <property type="entry name" value="Anthrone_oxy"/>
    <property type="match status" value="1"/>
</dbReference>
<evidence type="ECO:0000313" key="3">
    <source>
        <dbReference type="Proteomes" id="UP000254425"/>
    </source>
</evidence>
<protein>
    <submittedName>
        <fullName evidence="2">DUF1772 domain-containing protein</fullName>
    </submittedName>
</protein>
<feature type="transmembrane region" description="Helical" evidence="1">
    <location>
        <begin position="52"/>
        <end position="73"/>
    </location>
</feature>
<dbReference type="RefSeq" id="WP_208876824.1">
    <property type="nucleotide sequence ID" value="NZ_CP031320.1"/>
</dbReference>
<dbReference type="EMBL" id="CP031320">
    <property type="protein sequence ID" value="AXK32545.1"/>
    <property type="molecule type" value="Genomic_DNA"/>
</dbReference>
<evidence type="ECO:0000256" key="1">
    <source>
        <dbReference type="SAM" id="Phobius"/>
    </source>
</evidence>
<organism evidence="2 3">
    <name type="scientific">Streptomyces armeniacus</name>
    <dbReference type="NCBI Taxonomy" id="83291"/>
    <lineage>
        <taxon>Bacteria</taxon>
        <taxon>Bacillati</taxon>
        <taxon>Actinomycetota</taxon>
        <taxon>Actinomycetes</taxon>
        <taxon>Kitasatosporales</taxon>
        <taxon>Streptomycetaceae</taxon>
        <taxon>Streptomyces</taxon>
    </lineage>
</organism>
<gene>
    <name evidence="2" type="ORF">DVA86_07670</name>
</gene>